<dbReference type="EMBL" id="ANJA01002452">
    <property type="protein sequence ID" value="ETO69933.1"/>
    <property type="molecule type" value="Genomic_DNA"/>
</dbReference>
<gene>
    <name evidence="2" type="ORF">F444_13548</name>
</gene>
<accession>A0A080ZTH2</accession>
<keyword evidence="1" id="KW-0175">Coiled coil</keyword>
<dbReference type="OrthoDB" id="120719at2759"/>
<dbReference type="Proteomes" id="UP000028582">
    <property type="component" value="Unassembled WGS sequence"/>
</dbReference>
<sequence>MSNNALRSENAALREQIQQMKGQLKASNRHIENQARNTRELIRTHHRERMLLLGGIGDRLDTMQELHIEVARRMNVLHNNRVTANPGGRKVHGFAVTITALDADRNYELRFIAGQQDYVERQTARTQPDEYLFQFTETGNPIDLRRNFQREASRRLQTRLAAFATQNPGAEPPNIIFRCCRSHWVESDFPFSLDEVKEILTNLIEATNAGAHLLQQLTELCTDVKSYMDEESLTL</sequence>
<dbReference type="AlphaFoldDB" id="A0A080ZTH2"/>
<feature type="coiled-coil region" evidence="1">
    <location>
        <begin position="3"/>
        <end position="37"/>
    </location>
</feature>
<comment type="caution">
    <text evidence="2">The sequence shown here is derived from an EMBL/GenBank/DDBJ whole genome shotgun (WGS) entry which is preliminary data.</text>
</comment>
<evidence type="ECO:0000256" key="1">
    <source>
        <dbReference type="SAM" id="Coils"/>
    </source>
</evidence>
<proteinExistence type="predicted"/>
<organism evidence="2 3">
    <name type="scientific">Phytophthora nicotianae P1976</name>
    <dbReference type="NCBI Taxonomy" id="1317066"/>
    <lineage>
        <taxon>Eukaryota</taxon>
        <taxon>Sar</taxon>
        <taxon>Stramenopiles</taxon>
        <taxon>Oomycota</taxon>
        <taxon>Peronosporomycetes</taxon>
        <taxon>Peronosporales</taxon>
        <taxon>Peronosporaceae</taxon>
        <taxon>Phytophthora</taxon>
    </lineage>
</organism>
<name>A0A080ZTH2_PHYNI</name>
<evidence type="ECO:0000313" key="2">
    <source>
        <dbReference type="EMBL" id="ETO69933.1"/>
    </source>
</evidence>
<protein>
    <submittedName>
        <fullName evidence="2">Uncharacterized protein</fullName>
    </submittedName>
</protein>
<evidence type="ECO:0000313" key="3">
    <source>
        <dbReference type="Proteomes" id="UP000028582"/>
    </source>
</evidence>
<reference evidence="2 3" key="1">
    <citation type="submission" date="2013-11" db="EMBL/GenBank/DDBJ databases">
        <title>The Genome Sequence of Phytophthora parasitica P1976.</title>
        <authorList>
            <consortium name="The Broad Institute Genomics Platform"/>
            <person name="Russ C."/>
            <person name="Tyler B."/>
            <person name="Panabieres F."/>
            <person name="Shan W."/>
            <person name="Tripathy S."/>
            <person name="Grunwald N."/>
            <person name="Machado M."/>
            <person name="Johnson C.S."/>
            <person name="Walker B."/>
            <person name="Young S."/>
            <person name="Zeng Q."/>
            <person name="Gargeya S."/>
            <person name="Fitzgerald M."/>
            <person name="Haas B."/>
            <person name="Abouelleil A."/>
            <person name="Allen A.W."/>
            <person name="Alvarado L."/>
            <person name="Arachchi H.M."/>
            <person name="Berlin A.M."/>
            <person name="Chapman S.B."/>
            <person name="Gainer-Dewar J."/>
            <person name="Goldberg J."/>
            <person name="Griggs A."/>
            <person name="Gujja S."/>
            <person name="Hansen M."/>
            <person name="Howarth C."/>
            <person name="Imamovic A."/>
            <person name="Ireland A."/>
            <person name="Larimer J."/>
            <person name="McCowan C."/>
            <person name="Murphy C."/>
            <person name="Pearson M."/>
            <person name="Poon T.W."/>
            <person name="Priest M."/>
            <person name="Roberts A."/>
            <person name="Saif S."/>
            <person name="Shea T."/>
            <person name="Sisk P."/>
            <person name="Sykes S."/>
            <person name="Wortman J."/>
            <person name="Nusbaum C."/>
            <person name="Birren B."/>
        </authorList>
    </citation>
    <scope>NUCLEOTIDE SEQUENCE [LARGE SCALE GENOMIC DNA]</scope>
    <source>
        <strain evidence="2 3">P1976</strain>
    </source>
</reference>